<reference evidence="2" key="1">
    <citation type="submission" date="2018-02" db="EMBL/GenBank/DDBJ databases">
        <title>Rhizophora mucronata_Transcriptome.</title>
        <authorList>
            <person name="Meera S.P."/>
            <person name="Sreeshan A."/>
            <person name="Augustine A."/>
        </authorList>
    </citation>
    <scope>NUCLEOTIDE SEQUENCE</scope>
    <source>
        <tissue evidence="2">Leaf</tissue>
    </source>
</reference>
<sequence>MDLARDPDEPPFPLMGASKSSSSTSRGSSFLTLVILGRDLGVKEPAFVGFFLRADRMELKLLPSASSSPCSFTGSFCKAFESSDDIFFWATKNRRETSELLGLKNKVLNREALKLKTLCCR</sequence>
<feature type="compositionally biased region" description="Low complexity" evidence="1">
    <location>
        <begin position="18"/>
        <end position="27"/>
    </location>
</feature>
<proteinExistence type="predicted"/>
<evidence type="ECO:0000256" key="1">
    <source>
        <dbReference type="SAM" id="MobiDB-lite"/>
    </source>
</evidence>
<dbReference type="AlphaFoldDB" id="A0A2P2KXK9"/>
<name>A0A2P2KXK9_RHIMU</name>
<accession>A0A2P2KXK9</accession>
<feature type="region of interest" description="Disordered" evidence="1">
    <location>
        <begin position="1"/>
        <end position="27"/>
    </location>
</feature>
<protein>
    <submittedName>
        <fullName evidence="2">Nucleolin-like isoform X1</fullName>
    </submittedName>
</protein>
<organism evidence="2">
    <name type="scientific">Rhizophora mucronata</name>
    <name type="common">Asiatic mangrove</name>
    <dbReference type="NCBI Taxonomy" id="61149"/>
    <lineage>
        <taxon>Eukaryota</taxon>
        <taxon>Viridiplantae</taxon>
        <taxon>Streptophyta</taxon>
        <taxon>Embryophyta</taxon>
        <taxon>Tracheophyta</taxon>
        <taxon>Spermatophyta</taxon>
        <taxon>Magnoliopsida</taxon>
        <taxon>eudicotyledons</taxon>
        <taxon>Gunneridae</taxon>
        <taxon>Pentapetalae</taxon>
        <taxon>rosids</taxon>
        <taxon>fabids</taxon>
        <taxon>Malpighiales</taxon>
        <taxon>Rhizophoraceae</taxon>
        <taxon>Rhizophora</taxon>
    </lineage>
</organism>
<dbReference type="EMBL" id="GGEC01029914">
    <property type="protein sequence ID" value="MBX10398.1"/>
    <property type="molecule type" value="Transcribed_RNA"/>
</dbReference>
<evidence type="ECO:0000313" key="2">
    <source>
        <dbReference type="EMBL" id="MBX10398.1"/>
    </source>
</evidence>